<dbReference type="Proteomes" id="UP001165586">
    <property type="component" value="Unassembled WGS sequence"/>
</dbReference>
<keyword evidence="3" id="KW-1185">Reference proteome</keyword>
<organism evidence="2 3">
    <name type="scientific">Herbiconiux daphne</name>
    <dbReference type="NCBI Taxonomy" id="2970914"/>
    <lineage>
        <taxon>Bacteria</taxon>
        <taxon>Bacillati</taxon>
        <taxon>Actinomycetota</taxon>
        <taxon>Actinomycetes</taxon>
        <taxon>Micrococcales</taxon>
        <taxon>Microbacteriaceae</taxon>
        <taxon>Herbiconiux</taxon>
    </lineage>
</organism>
<reference evidence="2" key="1">
    <citation type="submission" date="2022-08" db="EMBL/GenBank/DDBJ databases">
        <authorList>
            <person name="Deng Y."/>
            <person name="Han X.-F."/>
            <person name="Zhang Y.-Q."/>
        </authorList>
    </citation>
    <scope>NUCLEOTIDE SEQUENCE</scope>
    <source>
        <strain evidence="2">CPCC 203386</strain>
    </source>
</reference>
<dbReference type="InterPro" id="IPR037401">
    <property type="entry name" value="SnoaL-like"/>
</dbReference>
<dbReference type="Gene3D" id="3.10.450.50">
    <property type="match status" value="1"/>
</dbReference>
<comment type="caution">
    <text evidence="2">The sequence shown here is derived from an EMBL/GenBank/DDBJ whole genome shotgun (WGS) entry which is preliminary data.</text>
</comment>
<evidence type="ECO:0000313" key="3">
    <source>
        <dbReference type="Proteomes" id="UP001165586"/>
    </source>
</evidence>
<dbReference type="RefSeq" id="WP_259539393.1">
    <property type="nucleotide sequence ID" value="NZ_JANLCJ010000004.1"/>
</dbReference>
<sequence length="134" mass="14946">MTTAQELADREIIRELLARNTAWMDGHGGVATDLYSPDVILRSARGNVYGLEEALKRIGPKPDDRHQHFFTDPLLDVDGDTANVELNLLVHGYRLGEAPHTSRGARAGYTFARTDAGWRITEARVSQLWEITTS</sequence>
<dbReference type="Pfam" id="PF13577">
    <property type="entry name" value="SnoaL_4"/>
    <property type="match status" value="1"/>
</dbReference>
<accession>A0ABT2H3L7</accession>
<protein>
    <submittedName>
        <fullName evidence="2">Nuclear transport factor 2 family protein</fullName>
    </submittedName>
</protein>
<evidence type="ECO:0000313" key="2">
    <source>
        <dbReference type="EMBL" id="MCS5734528.1"/>
    </source>
</evidence>
<evidence type="ECO:0000259" key="1">
    <source>
        <dbReference type="Pfam" id="PF13577"/>
    </source>
</evidence>
<dbReference type="SUPFAM" id="SSF54427">
    <property type="entry name" value="NTF2-like"/>
    <property type="match status" value="1"/>
</dbReference>
<gene>
    <name evidence="2" type="ORF">N1032_12335</name>
</gene>
<proteinExistence type="predicted"/>
<name>A0ABT2H3L7_9MICO</name>
<feature type="domain" description="SnoaL-like" evidence="1">
    <location>
        <begin position="5"/>
        <end position="123"/>
    </location>
</feature>
<dbReference type="InterPro" id="IPR032710">
    <property type="entry name" value="NTF2-like_dom_sf"/>
</dbReference>
<dbReference type="EMBL" id="JANLCJ010000004">
    <property type="protein sequence ID" value="MCS5734528.1"/>
    <property type="molecule type" value="Genomic_DNA"/>
</dbReference>